<organism evidence="1 2">
    <name type="scientific">Populus tomentosa</name>
    <name type="common">Chinese white poplar</name>
    <dbReference type="NCBI Taxonomy" id="118781"/>
    <lineage>
        <taxon>Eukaryota</taxon>
        <taxon>Viridiplantae</taxon>
        <taxon>Streptophyta</taxon>
        <taxon>Embryophyta</taxon>
        <taxon>Tracheophyta</taxon>
        <taxon>Spermatophyta</taxon>
        <taxon>Magnoliopsida</taxon>
        <taxon>eudicotyledons</taxon>
        <taxon>Gunneridae</taxon>
        <taxon>Pentapetalae</taxon>
        <taxon>rosids</taxon>
        <taxon>fabids</taxon>
        <taxon>Malpighiales</taxon>
        <taxon>Salicaceae</taxon>
        <taxon>Saliceae</taxon>
        <taxon>Populus</taxon>
    </lineage>
</organism>
<comment type="caution">
    <text evidence="1">The sequence shown here is derived from an EMBL/GenBank/DDBJ whole genome shotgun (WGS) entry which is preliminary data.</text>
</comment>
<evidence type="ECO:0000313" key="1">
    <source>
        <dbReference type="EMBL" id="KAG6787962.1"/>
    </source>
</evidence>
<reference evidence="1" key="1">
    <citation type="journal article" date="2020" name="bioRxiv">
        <title>Hybrid origin of Populus tomentosa Carr. identified through genome sequencing and phylogenomic analysis.</title>
        <authorList>
            <person name="An X."/>
            <person name="Gao K."/>
            <person name="Chen Z."/>
            <person name="Li J."/>
            <person name="Yang X."/>
            <person name="Yang X."/>
            <person name="Zhou J."/>
            <person name="Guo T."/>
            <person name="Zhao T."/>
            <person name="Huang S."/>
            <person name="Miao D."/>
            <person name="Khan W.U."/>
            <person name="Rao P."/>
            <person name="Ye M."/>
            <person name="Lei B."/>
            <person name="Liao W."/>
            <person name="Wang J."/>
            <person name="Ji L."/>
            <person name="Li Y."/>
            <person name="Guo B."/>
            <person name="Mustafa N.S."/>
            <person name="Li S."/>
            <person name="Yun Q."/>
            <person name="Keller S.R."/>
            <person name="Mao J."/>
            <person name="Zhang R."/>
            <person name="Strauss S.H."/>
        </authorList>
    </citation>
    <scope>NUCLEOTIDE SEQUENCE</scope>
    <source>
        <strain evidence="1">GM15</strain>
        <tissue evidence="1">Leaf</tissue>
    </source>
</reference>
<proteinExistence type="predicted"/>
<accession>A0A8X8AJI5</accession>
<dbReference type="AlphaFoldDB" id="A0A8X8AJI5"/>
<dbReference type="EMBL" id="JAAWWB010000002">
    <property type="protein sequence ID" value="KAG6787962.1"/>
    <property type="molecule type" value="Genomic_DNA"/>
</dbReference>
<sequence length="173" mass="19995">MVVSAMEMLIGGVCEEDSVPSGGKTCKSVSASVLLRKLRWSTLGLQFDCITTNYLIRITRSLMNSVSWLRKWLLLQCPCEKNFSQKEIHSGGHLDDMEADWSKPIVSMRYLGNSLFYHFLQRFQPKEEACLARIFSNKENTEIATLESHFCDEKDFLEFIRTSRININIRQVF</sequence>
<dbReference type="OrthoDB" id="6614653at2759"/>
<dbReference type="Proteomes" id="UP000886885">
    <property type="component" value="Chromosome 1D"/>
</dbReference>
<evidence type="ECO:0000313" key="2">
    <source>
        <dbReference type="Proteomes" id="UP000886885"/>
    </source>
</evidence>
<protein>
    <submittedName>
        <fullName evidence="1">Uncharacterized protein</fullName>
    </submittedName>
</protein>
<name>A0A8X8AJI5_POPTO</name>
<gene>
    <name evidence="1" type="ORF">POTOM_004013</name>
</gene>
<keyword evidence="2" id="KW-1185">Reference proteome</keyword>